<dbReference type="InterPro" id="IPR052993">
    <property type="entry name" value="CFA-57"/>
</dbReference>
<dbReference type="PROSITE" id="PS50088">
    <property type="entry name" value="ANK_REPEAT"/>
    <property type="match status" value="1"/>
</dbReference>
<evidence type="ECO:0000313" key="3">
    <source>
        <dbReference type="EMBL" id="KAF7265793.1"/>
    </source>
</evidence>
<dbReference type="AlphaFoldDB" id="A0A834HQ70"/>
<evidence type="ECO:0000256" key="2">
    <source>
        <dbReference type="SAM" id="Coils"/>
    </source>
</evidence>
<accession>A0A834HQ70</accession>
<dbReference type="InterPro" id="IPR036770">
    <property type="entry name" value="Ankyrin_rpt-contain_sf"/>
</dbReference>
<reference evidence="3" key="1">
    <citation type="submission" date="2020-08" db="EMBL/GenBank/DDBJ databases">
        <title>Genome sequencing and assembly of the red palm weevil Rhynchophorus ferrugineus.</title>
        <authorList>
            <person name="Dias G.B."/>
            <person name="Bergman C.M."/>
            <person name="Manee M."/>
        </authorList>
    </citation>
    <scope>NUCLEOTIDE SEQUENCE</scope>
    <source>
        <strain evidence="3">AA-2017</strain>
        <tissue evidence="3">Whole larva</tissue>
    </source>
</reference>
<dbReference type="EMBL" id="JAACXV010014584">
    <property type="protein sequence ID" value="KAF7265793.1"/>
    <property type="molecule type" value="Genomic_DNA"/>
</dbReference>
<dbReference type="PROSITE" id="PS50297">
    <property type="entry name" value="ANK_REP_REGION"/>
    <property type="match status" value="1"/>
</dbReference>
<dbReference type="InterPro" id="IPR002110">
    <property type="entry name" value="Ankyrin_rpt"/>
</dbReference>
<dbReference type="SUPFAM" id="SSF48403">
    <property type="entry name" value="Ankyrin repeat"/>
    <property type="match status" value="1"/>
</dbReference>
<dbReference type="PANTHER" id="PTHR32215:SF0">
    <property type="entry name" value="CILIA- AND FLAGELLA-ASSOCIATED PROTEIN 57"/>
    <property type="match status" value="1"/>
</dbReference>
<proteinExistence type="predicted"/>
<evidence type="ECO:0000256" key="1">
    <source>
        <dbReference type="PROSITE-ProRule" id="PRU00023"/>
    </source>
</evidence>
<name>A0A834HQ70_RHYFE</name>
<organism evidence="3 4">
    <name type="scientific">Rhynchophorus ferrugineus</name>
    <name type="common">Red palm weevil</name>
    <name type="synonym">Curculio ferrugineus</name>
    <dbReference type="NCBI Taxonomy" id="354439"/>
    <lineage>
        <taxon>Eukaryota</taxon>
        <taxon>Metazoa</taxon>
        <taxon>Ecdysozoa</taxon>
        <taxon>Arthropoda</taxon>
        <taxon>Hexapoda</taxon>
        <taxon>Insecta</taxon>
        <taxon>Pterygota</taxon>
        <taxon>Neoptera</taxon>
        <taxon>Endopterygota</taxon>
        <taxon>Coleoptera</taxon>
        <taxon>Polyphaga</taxon>
        <taxon>Cucujiformia</taxon>
        <taxon>Curculionidae</taxon>
        <taxon>Dryophthorinae</taxon>
        <taxon>Rhynchophorus</taxon>
    </lineage>
</organism>
<sequence>MKDIHSEYCHAIEELKIKNEQMEGDHIQEINNINSQIAKMKVDHELFVQKLEASYNEKLIVEYKKFMKFEEKMNNMLREQEQQYESLKMQKLESEDSINNKYLDIIKEKDDSIEELKEKISKLIKEHELIKQQIEDDCDREIYELKATHEKEIKEEQDLNVRLRGEAAAVKKKLLATQKESDDYKHQIYVLENDQVKFKGIISGLEKDILDIKKEIVERDSTIEDKEKRIFQLKSKNQELEKFKFILDFKIKELKSQIEPRERTIQDQITQINEMVRELENLQKVILNLDTQLSEGRAKLAASASEVRKEVEKNRIMKKALQAIRMDIHHASGFIQNIPMLQKVVREMYHKYNADKDFEVSQAEDTEAKSEFLRQRDFLERTVSTLHTQATKNTSTLSYDKVRLVDENATLLVETNQLRKSLQAEINQNKKLNSIIGMSYISPKMAQKKVNLAVSTNEDIHNKYKETINCNKKAIEALMQENERLVNKIAEVTELDSGHAIIDTNKRLFVRKMANILEEKLREASCIGDLEAVKTLLSQNINVNSQNPVNGWTALHWACKRGNERVVRLLLTNGADKNVKNFKEETPSDICTYSNIIDILGIETVKFDTQGQHNSFNFVPSYIKNAPLNAQVDVDSIRVNSDIFSMPKTALPAGQSDELVLKVRVHGSPDPDFIEIEIPKWKLTYNTLLKICCEELQISETQVERIRKLPNTRLRKDNDVKRLTDFQALEVIIRNNSNEKANNCYQSIIVVSKEEK</sequence>
<keyword evidence="4" id="KW-1185">Reference proteome</keyword>
<keyword evidence="1" id="KW-0040">ANK repeat</keyword>
<dbReference type="Gene3D" id="1.10.287.1490">
    <property type="match status" value="1"/>
</dbReference>
<feature type="coiled-coil region" evidence="2">
    <location>
        <begin position="468"/>
        <end position="495"/>
    </location>
</feature>
<evidence type="ECO:0000313" key="4">
    <source>
        <dbReference type="Proteomes" id="UP000625711"/>
    </source>
</evidence>
<comment type="caution">
    <text evidence="3">The sequence shown here is derived from an EMBL/GenBank/DDBJ whole genome shotgun (WGS) entry which is preliminary data.</text>
</comment>
<dbReference type="Gene3D" id="1.25.40.20">
    <property type="entry name" value="Ankyrin repeat-containing domain"/>
    <property type="match status" value="1"/>
</dbReference>
<dbReference type="Pfam" id="PF12796">
    <property type="entry name" value="Ank_2"/>
    <property type="match status" value="1"/>
</dbReference>
<gene>
    <name evidence="3" type="ORF">GWI33_020868</name>
</gene>
<dbReference type="Proteomes" id="UP000625711">
    <property type="component" value="Unassembled WGS sequence"/>
</dbReference>
<feature type="coiled-coil region" evidence="2">
    <location>
        <begin position="70"/>
        <end position="173"/>
    </location>
</feature>
<feature type="repeat" description="ANK" evidence="1">
    <location>
        <begin position="550"/>
        <end position="582"/>
    </location>
</feature>
<dbReference type="PANTHER" id="PTHR32215">
    <property type="entry name" value="CILIA- AND FLAGELLA-ASSOCIATED PROTEIN 57"/>
    <property type="match status" value="1"/>
</dbReference>
<dbReference type="SMART" id="SM00248">
    <property type="entry name" value="ANK"/>
    <property type="match status" value="2"/>
</dbReference>
<keyword evidence="2" id="KW-0175">Coiled coil</keyword>
<protein>
    <submittedName>
        <fullName evidence="3">Uncharacterized protein</fullName>
    </submittedName>
</protein>
<dbReference type="OrthoDB" id="10251741at2759"/>
<feature type="coiled-coil region" evidence="2">
    <location>
        <begin position="223"/>
        <end position="292"/>
    </location>
</feature>